<dbReference type="NCBIfam" id="NF000461">
    <property type="entry name" value="blaOXA-184_like"/>
    <property type="match status" value="1"/>
</dbReference>
<evidence type="ECO:0000313" key="10">
    <source>
        <dbReference type="EMBL" id="EHB2512702.1"/>
    </source>
</evidence>
<dbReference type="InterPro" id="IPR050515">
    <property type="entry name" value="Beta-lactam/transpept"/>
</dbReference>
<evidence type="ECO:0000256" key="3">
    <source>
        <dbReference type="ARBA" id="ARBA00012865"/>
    </source>
</evidence>
<dbReference type="GO" id="GO:0005886">
    <property type="term" value="C:plasma membrane"/>
    <property type="evidence" value="ECO:0007669"/>
    <property type="project" value="TreeGrafter"/>
</dbReference>
<dbReference type="PANTHER" id="PTHR30627">
    <property type="entry name" value="PEPTIDOGLYCAN D,D-TRANSPEPTIDASE"/>
    <property type="match status" value="1"/>
</dbReference>
<dbReference type="InterPro" id="IPR012338">
    <property type="entry name" value="Beta-lactam/transpept-like"/>
</dbReference>
<dbReference type="GO" id="GO:0008658">
    <property type="term" value="F:penicillin binding"/>
    <property type="evidence" value="ECO:0007669"/>
    <property type="project" value="InterPro"/>
</dbReference>
<dbReference type="EMBL" id="AAYVUT010000005">
    <property type="protein sequence ID" value="EHB2511700.1"/>
    <property type="molecule type" value="Genomic_DNA"/>
</dbReference>
<feature type="domain" description="Penicillin-binding protein transpeptidase" evidence="7">
    <location>
        <begin position="37"/>
        <end position="243"/>
    </location>
</feature>
<dbReference type="GO" id="GO:0071555">
    <property type="term" value="P:cell wall organization"/>
    <property type="evidence" value="ECO:0007669"/>
    <property type="project" value="TreeGrafter"/>
</dbReference>
<evidence type="ECO:0000256" key="6">
    <source>
        <dbReference type="ARBA" id="ARBA00023251"/>
    </source>
</evidence>
<dbReference type="EMBL" id="KR061496">
    <property type="protein sequence ID" value="AKI29908.1"/>
    <property type="molecule type" value="Genomic_DNA"/>
</dbReference>
<gene>
    <name evidence="8" type="primary">blaOXA</name>
    <name evidence="9" type="ORF">JYC20_000858</name>
    <name evidence="10" type="ORF">JYC20_001922</name>
</gene>
<dbReference type="EMBL" id="AAYVUT010000056">
    <property type="protein sequence ID" value="EHB2512702.1"/>
    <property type="molecule type" value="Genomic_DNA"/>
</dbReference>
<reference evidence="9" key="2">
    <citation type="submission" date="2021-02" db="EMBL/GenBank/DDBJ databases">
        <authorList>
            <consortium name="PulseNet: The National Subtyping Network for Foodborne Disease Surveillance"/>
        </authorList>
    </citation>
    <scope>NUCLEOTIDE SEQUENCE</scope>
    <source>
        <strain evidence="9">PNUSAC020384</strain>
    </source>
</reference>
<accession>A0A090MI15</accession>
<evidence type="ECO:0000313" key="9">
    <source>
        <dbReference type="EMBL" id="EHB2511700.1"/>
    </source>
</evidence>
<dbReference type="NCBIfam" id="NF012161">
    <property type="entry name" value="bla_class_D_main"/>
    <property type="match status" value="1"/>
</dbReference>
<dbReference type="SUPFAM" id="SSF56601">
    <property type="entry name" value="beta-lactamase/transpeptidase-like"/>
    <property type="match status" value="1"/>
</dbReference>
<comment type="catalytic activity">
    <reaction evidence="1">
        <text>a beta-lactam + H2O = a substituted beta-amino acid</text>
        <dbReference type="Rhea" id="RHEA:20401"/>
        <dbReference type="ChEBI" id="CHEBI:15377"/>
        <dbReference type="ChEBI" id="CHEBI:35627"/>
        <dbReference type="ChEBI" id="CHEBI:140347"/>
        <dbReference type="EC" id="3.5.2.6"/>
    </reaction>
</comment>
<proteinExistence type="inferred from homology"/>
<comment type="similarity">
    <text evidence="2">Belongs to the class-D beta-lactamase family.</text>
</comment>
<dbReference type="InterPro" id="IPR001460">
    <property type="entry name" value="PCN-bd_Tpept"/>
</dbReference>
<dbReference type="Gene3D" id="3.40.710.10">
    <property type="entry name" value="DD-peptidase/beta-lactamase superfamily"/>
    <property type="match status" value="1"/>
</dbReference>
<dbReference type="GO" id="GO:0008800">
    <property type="term" value="F:beta-lactamase activity"/>
    <property type="evidence" value="ECO:0007669"/>
    <property type="project" value="UniProtKB-EC"/>
</dbReference>
<organism evidence="8">
    <name type="scientific">Campylobacter jejuni</name>
    <dbReference type="NCBI Taxonomy" id="197"/>
    <lineage>
        <taxon>Bacteria</taxon>
        <taxon>Pseudomonadati</taxon>
        <taxon>Campylobacterota</taxon>
        <taxon>Epsilonproteobacteria</taxon>
        <taxon>Campylobacterales</taxon>
        <taxon>Campylobacteraceae</taxon>
        <taxon>Campylobacter</taxon>
    </lineage>
</organism>
<evidence type="ECO:0000313" key="8">
    <source>
        <dbReference type="EMBL" id="AKI29908.1"/>
    </source>
</evidence>
<keyword evidence="4" id="KW-0732">Signal</keyword>
<dbReference type="NCBIfam" id="NF000463">
    <property type="entry name" value="blaOXA_Campylobacter"/>
    <property type="match status" value="1"/>
</dbReference>
<reference evidence="8" key="1">
    <citation type="submission" date="2015-04" db="EMBL/GenBank/DDBJ databases">
        <title>Oxacillinases of Campylobacter.</title>
        <authorList>
            <person name="Lopes B.S."/>
            <person name="Forbes K.J."/>
        </authorList>
    </citation>
    <scope>NUCLEOTIDE SEQUENCE</scope>
    <source>
        <strain evidence="8">4F22_1</strain>
    </source>
</reference>
<dbReference type="Pfam" id="PF00905">
    <property type="entry name" value="Transpeptidase"/>
    <property type="match status" value="1"/>
</dbReference>
<keyword evidence="5" id="KW-0378">Hydrolase</keyword>
<protein>
    <recommendedName>
        <fullName evidence="3">beta-lactamase</fullName>
        <ecNumber evidence="3">3.5.2.6</ecNumber>
    </recommendedName>
</protein>
<evidence type="ECO:0000256" key="4">
    <source>
        <dbReference type="ARBA" id="ARBA00022729"/>
    </source>
</evidence>
<name>A0A090MI15_CAMJU</name>
<keyword evidence="6" id="KW-0046">Antibiotic resistance</keyword>
<dbReference type="KEGG" id="ag:AKI29908"/>
<sequence>MRNFIVFILFLNIAIGEDKILGNFFKDCNTSGTFIVFDGKNYASNDFKRAKQAFSPASTFKIFNALIALDNGVVRDTKEIFYHYKGEKVFLPSWKQDASLSSAIKRSQVPAFKELARKIGLKTMQESLNKLSYGNAKISKIDTFWLDNSLQISAKNQADLLFKLSQNSLPFSKKIQEEVKEIILFKEDKIQKIYAKTGFNDNINLAWIVGFVKTENKILSFALNVDIKDIKNIKIREELLNKYLANFFNNNRIKSFY</sequence>
<evidence type="ECO:0000259" key="7">
    <source>
        <dbReference type="Pfam" id="PF00905"/>
    </source>
</evidence>
<dbReference type="CARD" id="ARO:3003603">
    <property type="molecule name" value="OXA-447"/>
    <property type="mechanism identifier" value="ARO:0001004"/>
    <property type="mechanism name" value="antibiotic inactivation"/>
</dbReference>
<evidence type="ECO:0000256" key="5">
    <source>
        <dbReference type="ARBA" id="ARBA00022801"/>
    </source>
</evidence>
<dbReference type="GO" id="GO:0046677">
    <property type="term" value="P:response to antibiotic"/>
    <property type="evidence" value="ECO:0007669"/>
    <property type="project" value="UniProtKB-KW"/>
</dbReference>
<dbReference type="PANTHER" id="PTHR30627:SF6">
    <property type="entry name" value="BETA-LACTAMASE YBXI-RELATED"/>
    <property type="match status" value="1"/>
</dbReference>
<evidence type="ECO:0000256" key="2">
    <source>
        <dbReference type="ARBA" id="ARBA00007898"/>
    </source>
</evidence>
<dbReference type="Proteomes" id="UP000735326">
    <property type="component" value="Unassembled WGS sequence"/>
</dbReference>
<dbReference type="AlphaFoldDB" id="A0A090MI15"/>
<dbReference type="EC" id="3.5.2.6" evidence="3"/>
<dbReference type="RefSeq" id="WP_002934081.1">
    <property type="nucleotide sequence ID" value="NG_049732.1"/>
</dbReference>
<evidence type="ECO:0000256" key="1">
    <source>
        <dbReference type="ARBA" id="ARBA00001526"/>
    </source>
</evidence>